<organism evidence="1 2">
    <name type="scientific">Smallanthus sonchifolius</name>
    <dbReference type="NCBI Taxonomy" id="185202"/>
    <lineage>
        <taxon>Eukaryota</taxon>
        <taxon>Viridiplantae</taxon>
        <taxon>Streptophyta</taxon>
        <taxon>Embryophyta</taxon>
        <taxon>Tracheophyta</taxon>
        <taxon>Spermatophyta</taxon>
        <taxon>Magnoliopsida</taxon>
        <taxon>eudicotyledons</taxon>
        <taxon>Gunneridae</taxon>
        <taxon>Pentapetalae</taxon>
        <taxon>asterids</taxon>
        <taxon>campanulids</taxon>
        <taxon>Asterales</taxon>
        <taxon>Asteraceae</taxon>
        <taxon>Asteroideae</taxon>
        <taxon>Heliantheae alliance</taxon>
        <taxon>Millerieae</taxon>
        <taxon>Smallanthus</taxon>
    </lineage>
</organism>
<keyword evidence="2" id="KW-1185">Reference proteome</keyword>
<proteinExistence type="predicted"/>
<name>A0ACB9DDK3_9ASTR</name>
<reference evidence="1 2" key="2">
    <citation type="journal article" date="2022" name="Mol. Ecol. Resour.">
        <title>The genomes of chicory, endive, great burdock and yacon provide insights into Asteraceae paleo-polyploidization history and plant inulin production.</title>
        <authorList>
            <person name="Fan W."/>
            <person name="Wang S."/>
            <person name="Wang H."/>
            <person name="Wang A."/>
            <person name="Jiang F."/>
            <person name="Liu H."/>
            <person name="Zhao H."/>
            <person name="Xu D."/>
            <person name="Zhang Y."/>
        </authorList>
    </citation>
    <scope>NUCLEOTIDE SEQUENCE [LARGE SCALE GENOMIC DNA]</scope>
    <source>
        <strain evidence="2">cv. Yunnan</strain>
        <tissue evidence="1">Leaves</tissue>
    </source>
</reference>
<accession>A0ACB9DDK3</accession>
<sequence>MTYDYIQKKRSPCDKFMQKMRNILKLSSFPLPGTDGRSSSSHSPTHTHHLVMKPPKSHTPRRAHSSHLGGLDEGGSSSFIKIQGNDHHDIGRAHGHMQMGELNNSVVNLKASDYTRRFHERNKRDDFIGAASTTATTTPSSSR</sequence>
<dbReference type="EMBL" id="CM042036">
    <property type="protein sequence ID" value="KAI3744553.1"/>
    <property type="molecule type" value="Genomic_DNA"/>
</dbReference>
<gene>
    <name evidence="1" type="ORF">L1987_57636</name>
</gene>
<evidence type="ECO:0000313" key="1">
    <source>
        <dbReference type="EMBL" id="KAI3744553.1"/>
    </source>
</evidence>
<dbReference type="Proteomes" id="UP001056120">
    <property type="component" value="Linkage Group LG19"/>
</dbReference>
<comment type="caution">
    <text evidence="1">The sequence shown here is derived from an EMBL/GenBank/DDBJ whole genome shotgun (WGS) entry which is preliminary data.</text>
</comment>
<reference evidence="2" key="1">
    <citation type="journal article" date="2022" name="Mol. Ecol. Resour.">
        <title>The genomes of chicory, endive, great burdock and yacon provide insights into Asteraceae palaeo-polyploidization history and plant inulin production.</title>
        <authorList>
            <person name="Fan W."/>
            <person name="Wang S."/>
            <person name="Wang H."/>
            <person name="Wang A."/>
            <person name="Jiang F."/>
            <person name="Liu H."/>
            <person name="Zhao H."/>
            <person name="Xu D."/>
            <person name="Zhang Y."/>
        </authorList>
    </citation>
    <scope>NUCLEOTIDE SEQUENCE [LARGE SCALE GENOMIC DNA]</scope>
    <source>
        <strain evidence="2">cv. Yunnan</strain>
    </source>
</reference>
<protein>
    <submittedName>
        <fullName evidence="1">Uncharacterized protein</fullName>
    </submittedName>
</protein>
<evidence type="ECO:0000313" key="2">
    <source>
        <dbReference type="Proteomes" id="UP001056120"/>
    </source>
</evidence>